<feature type="compositionally biased region" description="Basic and acidic residues" evidence="1">
    <location>
        <begin position="247"/>
        <end position="257"/>
    </location>
</feature>
<feature type="compositionally biased region" description="Basic and acidic residues" evidence="1">
    <location>
        <begin position="128"/>
        <end position="142"/>
    </location>
</feature>
<dbReference type="AlphaFoldDB" id="B9SYH6"/>
<dbReference type="eggNOG" id="ENOG502QU3V">
    <property type="taxonomic scope" value="Eukaryota"/>
</dbReference>
<sequence length="294" mass="32392">MASPASVKIALISTCVLSVAVLLKLSVPWLTYFAASELPVMYSFLLSWLRPPYLYLVINGIIISILASSKLQPQEAKEPLKQTDVVLPPTTVIVAAKSSDGSVLPDYIDDDAVAGGCLYQDCPVSKVSEKETKESDGGDRDAGVSPKSVQPPPQRSDSMEFLFEKLAQEKPRISARFGHKKSVKASPEAGKATVLGVSKSKRNDTLESTWKMITDGRAMPLTRHLKKSDTWDSHLRRDPPIRSQKMNKSETFTESKSKLSQSRQGSGKLKKEPSLSQDELNKRVEAFINKPVEF</sequence>
<keyword evidence="2" id="KW-0812">Transmembrane</keyword>
<protein>
    <recommendedName>
        <fullName evidence="3">DUF4408 domain-containing protein</fullName>
    </recommendedName>
</protein>
<feature type="domain" description="DUF4408" evidence="3">
    <location>
        <begin position="39"/>
        <end position="71"/>
    </location>
</feature>
<evidence type="ECO:0000313" key="4">
    <source>
        <dbReference type="EMBL" id="EEF31338.1"/>
    </source>
</evidence>
<feature type="compositionally biased region" description="Basic and acidic residues" evidence="1">
    <location>
        <begin position="269"/>
        <end position="282"/>
    </location>
</feature>
<dbReference type="InParanoid" id="B9SYH6"/>
<keyword evidence="5" id="KW-1185">Reference proteome</keyword>
<organism evidence="4 5">
    <name type="scientific">Ricinus communis</name>
    <name type="common">Castor bean</name>
    <dbReference type="NCBI Taxonomy" id="3988"/>
    <lineage>
        <taxon>Eukaryota</taxon>
        <taxon>Viridiplantae</taxon>
        <taxon>Streptophyta</taxon>
        <taxon>Embryophyta</taxon>
        <taxon>Tracheophyta</taxon>
        <taxon>Spermatophyta</taxon>
        <taxon>Magnoliopsida</taxon>
        <taxon>eudicotyledons</taxon>
        <taxon>Gunneridae</taxon>
        <taxon>Pentapetalae</taxon>
        <taxon>rosids</taxon>
        <taxon>fabids</taxon>
        <taxon>Malpighiales</taxon>
        <taxon>Euphorbiaceae</taxon>
        <taxon>Acalyphoideae</taxon>
        <taxon>Acalypheae</taxon>
        <taxon>Ricinus</taxon>
    </lineage>
</organism>
<dbReference type="Proteomes" id="UP000008311">
    <property type="component" value="Unassembled WGS sequence"/>
</dbReference>
<dbReference type="PANTHER" id="PTHR33098">
    <property type="entry name" value="COTTON FIBER (DUF761)"/>
    <property type="match status" value="1"/>
</dbReference>
<dbReference type="STRING" id="3988.B9SYH6"/>
<evidence type="ECO:0000256" key="1">
    <source>
        <dbReference type="SAM" id="MobiDB-lite"/>
    </source>
</evidence>
<gene>
    <name evidence="4" type="ORF">RCOM_0517470</name>
</gene>
<evidence type="ECO:0000256" key="2">
    <source>
        <dbReference type="SAM" id="Phobius"/>
    </source>
</evidence>
<proteinExistence type="predicted"/>
<name>B9SYH6_RICCO</name>
<accession>B9SYH6</accession>
<evidence type="ECO:0000259" key="3">
    <source>
        <dbReference type="Pfam" id="PF14364"/>
    </source>
</evidence>
<keyword evidence="2" id="KW-0472">Membrane</keyword>
<evidence type="ECO:0000313" key="5">
    <source>
        <dbReference type="Proteomes" id="UP000008311"/>
    </source>
</evidence>
<reference evidence="5" key="1">
    <citation type="journal article" date="2010" name="Nat. Biotechnol.">
        <title>Draft genome sequence of the oilseed species Ricinus communis.</title>
        <authorList>
            <person name="Chan A.P."/>
            <person name="Crabtree J."/>
            <person name="Zhao Q."/>
            <person name="Lorenzi H."/>
            <person name="Orvis J."/>
            <person name="Puiu D."/>
            <person name="Melake-Berhan A."/>
            <person name="Jones K.M."/>
            <person name="Redman J."/>
            <person name="Chen G."/>
            <person name="Cahoon E.B."/>
            <person name="Gedil M."/>
            <person name="Stanke M."/>
            <person name="Haas B.J."/>
            <person name="Wortman J.R."/>
            <person name="Fraser-Liggett C.M."/>
            <person name="Ravel J."/>
            <person name="Rabinowicz P.D."/>
        </authorList>
    </citation>
    <scope>NUCLEOTIDE SEQUENCE [LARGE SCALE GENOMIC DNA]</scope>
    <source>
        <strain evidence="5">cv. Hale</strain>
    </source>
</reference>
<feature type="region of interest" description="Disordered" evidence="1">
    <location>
        <begin position="128"/>
        <end position="156"/>
    </location>
</feature>
<dbReference type="PANTHER" id="PTHR33098:SF117">
    <property type="entry name" value="COTTON FIBER (DUF761)"/>
    <property type="match status" value="1"/>
</dbReference>
<dbReference type="InterPro" id="IPR025520">
    <property type="entry name" value="DUF4408"/>
</dbReference>
<dbReference type="EMBL" id="EQ974251">
    <property type="protein sequence ID" value="EEF31338.1"/>
    <property type="molecule type" value="Genomic_DNA"/>
</dbReference>
<dbReference type="Pfam" id="PF14364">
    <property type="entry name" value="DUF4408"/>
    <property type="match status" value="1"/>
</dbReference>
<feature type="transmembrane region" description="Helical" evidence="2">
    <location>
        <begin position="9"/>
        <end position="33"/>
    </location>
</feature>
<keyword evidence="2" id="KW-1133">Transmembrane helix</keyword>
<feature type="compositionally biased region" description="Basic and acidic residues" evidence="1">
    <location>
        <begin position="227"/>
        <end position="240"/>
    </location>
</feature>
<feature type="region of interest" description="Disordered" evidence="1">
    <location>
        <begin position="224"/>
        <end position="282"/>
    </location>
</feature>
<feature type="transmembrane region" description="Helical" evidence="2">
    <location>
        <begin position="53"/>
        <end position="71"/>
    </location>
</feature>